<dbReference type="SMART" id="SM00066">
    <property type="entry name" value="GAL4"/>
    <property type="match status" value="1"/>
</dbReference>
<dbReference type="CDD" id="cd00067">
    <property type="entry name" value="GAL4"/>
    <property type="match status" value="1"/>
</dbReference>
<reference evidence="9" key="1">
    <citation type="submission" date="2018-03" db="EMBL/GenBank/DDBJ databases">
        <authorList>
            <person name="Guldener U."/>
        </authorList>
    </citation>
    <scope>NUCLEOTIDE SEQUENCE</scope>
</reference>
<dbReference type="Gene3D" id="4.10.240.10">
    <property type="entry name" value="Zn(2)-C6 fungal-type DNA-binding domain"/>
    <property type="match status" value="1"/>
</dbReference>
<keyword evidence="2" id="KW-0479">Metal-binding</keyword>
<feature type="region of interest" description="Disordered" evidence="7">
    <location>
        <begin position="98"/>
        <end position="201"/>
    </location>
</feature>
<evidence type="ECO:0000256" key="4">
    <source>
        <dbReference type="ARBA" id="ARBA00023026"/>
    </source>
</evidence>
<evidence type="ECO:0000256" key="7">
    <source>
        <dbReference type="SAM" id="MobiDB-lite"/>
    </source>
</evidence>
<dbReference type="PROSITE" id="PS50048">
    <property type="entry name" value="ZN2_CY6_FUNGAL_2"/>
    <property type="match status" value="1"/>
</dbReference>
<keyword evidence="10" id="KW-1185">Reference proteome</keyword>
<dbReference type="Pfam" id="PF04082">
    <property type="entry name" value="Fungal_trans"/>
    <property type="match status" value="1"/>
</dbReference>
<sequence>MPAAGQLEIGSPLDPVRLEPQLHDATSPANILSPNDASAMSAHAFKINSPHDAMHATPPDHNMMGTAQFGDFSFSYQELHDAGAMVSLGETKFDEHDAADQFSPQQASAPPENRDAPMQDLSPIPSFGALPAATAERDLSLDPSPGSLDDGNSPGVHSLEDSVADEFGLSSTGRQEGADTASRPKDDKSDGVPSWSELKTKAGKERKRLPLACIACRRKKIRCSGEKPACKHCIRSRIPCVYKVTTRKAAPRTDYMAMLDKRLKRMEERIIKVIPKAEQDASTIQRAVVKPAIPGSTPASKGSTKKRGADEAFGHDLDRWARAPSKTKPDGSSKPSALQIQEDEESKLFVEGLDALPPKDIQEHLAEVFFDNIYGQAYHILHKPSYMRKLRAGTLPPVLVLSVCAIAARFSTHPKLTSSPNFLRGEEWASCARDICTKRYEWPNITILTCLLILGLHEFGTCHGGRSWALGGQAIRMAFALQLHKDLEHDPLRIDGKTELSFVDREIRRRTMWACFLMDRLNSSGTDRPMFIREETLRIPLPVKEQYFQLDMPAPTETLGGEVMHPIADEDGQLTDAKKNMGVAAYMVRSIALWGRIINYLNQGGKEMDSKPFWNPDSEYSVLVKEAEDILETLPESLKYSADNLQLHNTENMANQFLFLHISIQQNILFLNRVAVASPSKAAKQEVPKVFVTKAGTRTFAAADRISDLLKDAESYFVTAPFVGYCAFSSSTIHILGIFSGNPAMEVSSKRNLATNVKFLSRMKRYWGMFHWMSENLREQYRAYADAARQGSTTNEKATASPIFQYGDWFDRYPHGVSQSDFVDPVSLKKREKGDEAVLEQKPELHTVEEYFTTLSPSQSSEGRGEAARPGQAKRKAVAKKPGGAQDHQQQQIDPMMGDFEPGVSSEQPDVARLAHQRSFSGSLNGQANGPAGFNPVNMAHSQASAYHAMSPISPIALGQYGHHGHHHPAFYTPELLSMGLSQQAMASMIQPLDRQMVFGAYSMDPGGVPNAGSLDPVEWERLARSRAQAQAEGHRRGIPPGAGRMGYAGGARHPLETMAAFGPEASTAWFMPFNMEPPELGHDLGMGLDGLGNMFGGGGSAGGGGVNGIRHGH</sequence>
<accession>A0AAE8SVH8</accession>
<evidence type="ECO:0000313" key="10">
    <source>
        <dbReference type="Proteomes" id="UP001187682"/>
    </source>
</evidence>
<dbReference type="AlphaFoldDB" id="A0AAE8SVH8"/>
<keyword evidence="6" id="KW-0539">Nucleus</keyword>
<name>A0AAE8SVH8_9PEZI</name>
<keyword evidence="3" id="KW-0805">Transcription regulation</keyword>
<dbReference type="GO" id="GO:0005634">
    <property type="term" value="C:nucleus"/>
    <property type="evidence" value="ECO:0007669"/>
    <property type="project" value="UniProtKB-SubCell"/>
</dbReference>
<dbReference type="CDD" id="cd12148">
    <property type="entry name" value="fungal_TF_MHR"/>
    <property type="match status" value="1"/>
</dbReference>
<organism evidence="9 10">
    <name type="scientific">Cephalotrichum gorgonifer</name>
    <dbReference type="NCBI Taxonomy" id="2041049"/>
    <lineage>
        <taxon>Eukaryota</taxon>
        <taxon>Fungi</taxon>
        <taxon>Dikarya</taxon>
        <taxon>Ascomycota</taxon>
        <taxon>Pezizomycotina</taxon>
        <taxon>Sordariomycetes</taxon>
        <taxon>Hypocreomycetidae</taxon>
        <taxon>Microascales</taxon>
        <taxon>Microascaceae</taxon>
        <taxon>Cephalotrichum</taxon>
    </lineage>
</organism>
<gene>
    <name evidence="9" type="ORF">DNG_05451</name>
</gene>
<dbReference type="InterPro" id="IPR001138">
    <property type="entry name" value="Zn2Cys6_DnaBD"/>
</dbReference>
<dbReference type="GO" id="GO:0003677">
    <property type="term" value="F:DNA binding"/>
    <property type="evidence" value="ECO:0007669"/>
    <property type="project" value="InterPro"/>
</dbReference>
<dbReference type="PANTHER" id="PTHR47338">
    <property type="entry name" value="ZN(II)2CYS6 TRANSCRIPTION FACTOR (EUROFUNG)-RELATED"/>
    <property type="match status" value="1"/>
</dbReference>
<evidence type="ECO:0000313" key="9">
    <source>
        <dbReference type="EMBL" id="SPO02776.1"/>
    </source>
</evidence>
<proteinExistence type="predicted"/>
<comment type="caution">
    <text evidence="9">The sequence shown here is derived from an EMBL/GenBank/DDBJ whole genome shotgun (WGS) entry which is preliminary data.</text>
</comment>
<dbReference type="PROSITE" id="PS00463">
    <property type="entry name" value="ZN2_CY6_FUNGAL_1"/>
    <property type="match status" value="1"/>
</dbReference>
<feature type="region of interest" description="Disordered" evidence="7">
    <location>
        <begin position="854"/>
        <end position="910"/>
    </location>
</feature>
<dbReference type="GO" id="GO:0008270">
    <property type="term" value="F:zinc ion binding"/>
    <property type="evidence" value="ECO:0007669"/>
    <property type="project" value="InterPro"/>
</dbReference>
<dbReference type="PRINTS" id="PR00755">
    <property type="entry name" value="AFLATOXINBRP"/>
</dbReference>
<dbReference type="EMBL" id="ONZQ02000007">
    <property type="protein sequence ID" value="SPO02776.1"/>
    <property type="molecule type" value="Genomic_DNA"/>
</dbReference>
<dbReference type="PANTHER" id="PTHR47338:SF27">
    <property type="entry name" value="ZN(II)2CYS6 TRANSCRIPTION FACTOR (EUROFUNG)"/>
    <property type="match status" value="1"/>
</dbReference>
<comment type="subcellular location">
    <subcellularLocation>
        <location evidence="1">Nucleus</location>
    </subcellularLocation>
</comment>
<protein>
    <submittedName>
        <fullName evidence="9">Related to nitrate assimilation regulatory protein nirA</fullName>
    </submittedName>
</protein>
<dbReference type="Pfam" id="PF00172">
    <property type="entry name" value="Zn_clus"/>
    <property type="match status" value="1"/>
</dbReference>
<keyword evidence="4" id="KW-0843">Virulence</keyword>
<evidence type="ECO:0000256" key="3">
    <source>
        <dbReference type="ARBA" id="ARBA00023015"/>
    </source>
</evidence>
<dbReference type="GO" id="GO:0000981">
    <property type="term" value="F:DNA-binding transcription factor activity, RNA polymerase II-specific"/>
    <property type="evidence" value="ECO:0007669"/>
    <property type="project" value="InterPro"/>
</dbReference>
<dbReference type="InterPro" id="IPR007219">
    <property type="entry name" value="XnlR_reg_dom"/>
</dbReference>
<dbReference type="InterPro" id="IPR050815">
    <property type="entry name" value="TF_fung"/>
</dbReference>
<feature type="compositionally biased region" description="Basic and acidic residues" evidence="7">
    <location>
        <begin position="307"/>
        <end position="331"/>
    </location>
</feature>
<dbReference type="SUPFAM" id="SSF57701">
    <property type="entry name" value="Zn2/Cys6 DNA-binding domain"/>
    <property type="match status" value="1"/>
</dbReference>
<evidence type="ECO:0000256" key="2">
    <source>
        <dbReference type="ARBA" id="ARBA00022723"/>
    </source>
</evidence>
<evidence type="ECO:0000256" key="5">
    <source>
        <dbReference type="ARBA" id="ARBA00023163"/>
    </source>
</evidence>
<dbReference type="GO" id="GO:0006351">
    <property type="term" value="P:DNA-templated transcription"/>
    <property type="evidence" value="ECO:0007669"/>
    <property type="project" value="InterPro"/>
</dbReference>
<dbReference type="Proteomes" id="UP001187682">
    <property type="component" value="Unassembled WGS sequence"/>
</dbReference>
<evidence type="ECO:0000256" key="6">
    <source>
        <dbReference type="ARBA" id="ARBA00023242"/>
    </source>
</evidence>
<dbReference type="SMART" id="SM00906">
    <property type="entry name" value="Fungal_trans"/>
    <property type="match status" value="1"/>
</dbReference>
<feature type="domain" description="Zn(2)-C6 fungal-type" evidence="8">
    <location>
        <begin position="212"/>
        <end position="242"/>
    </location>
</feature>
<evidence type="ECO:0000256" key="1">
    <source>
        <dbReference type="ARBA" id="ARBA00004123"/>
    </source>
</evidence>
<feature type="region of interest" description="Disordered" evidence="7">
    <location>
        <begin position="291"/>
        <end position="341"/>
    </location>
</feature>
<keyword evidence="5" id="KW-0804">Transcription</keyword>
<dbReference type="InterPro" id="IPR036864">
    <property type="entry name" value="Zn2-C6_fun-type_DNA-bd_sf"/>
</dbReference>
<evidence type="ECO:0000259" key="8">
    <source>
        <dbReference type="PROSITE" id="PS50048"/>
    </source>
</evidence>